<keyword evidence="3" id="KW-0804">Transcription</keyword>
<evidence type="ECO:0000256" key="1">
    <source>
        <dbReference type="ARBA" id="ARBA00023015"/>
    </source>
</evidence>
<dbReference type="FunFam" id="1.10.10.10:FF:000056">
    <property type="entry name" value="IclR family transcriptional regulator"/>
    <property type="match status" value="1"/>
</dbReference>
<evidence type="ECO:0000256" key="4">
    <source>
        <dbReference type="SAM" id="MobiDB-lite"/>
    </source>
</evidence>
<dbReference type="InterPro" id="IPR050707">
    <property type="entry name" value="HTH_MetabolicPath_Reg"/>
</dbReference>
<dbReference type="Gene3D" id="1.10.10.10">
    <property type="entry name" value="Winged helix-like DNA-binding domain superfamily/Winged helix DNA-binding domain"/>
    <property type="match status" value="1"/>
</dbReference>
<dbReference type="PROSITE" id="PS51077">
    <property type="entry name" value="HTH_ICLR"/>
    <property type="match status" value="1"/>
</dbReference>
<dbReference type="Proteomes" id="UP000192917">
    <property type="component" value="Unassembled WGS sequence"/>
</dbReference>
<protein>
    <submittedName>
        <fullName evidence="7">Transcriptional regulator, IclR family</fullName>
    </submittedName>
</protein>
<evidence type="ECO:0000313" key="8">
    <source>
        <dbReference type="Proteomes" id="UP000192917"/>
    </source>
</evidence>
<evidence type="ECO:0000256" key="3">
    <source>
        <dbReference type="ARBA" id="ARBA00023163"/>
    </source>
</evidence>
<accession>A0A1Y6CD01</accession>
<name>A0A1Y6CD01_9PROT</name>
<dbReference type="PROSITE" id="PS51078">
    <property type="entry name" value="ICLR_ED"/>
    <property type="match status" value="1"/>
</dbReference>
<keyword evidence="2" id="KW-0238">DNA-binding</keyword>
<proteinExistence type="predicted"/>
<dbReference type="EMBL" id="FWZX01000021">
    <property type="protein sequence ID" value="SMF57070.1"/>
    <property type="molecule type" value="Genomic_DNA"/>
</dbReference>
<dbReference type="Pfam" id="PF09339">
    <property type="entry name" value="HTH_IclR"/>
    <property type="match status" value="1"/>
</dbReference>
<dbReference type="SMART" id="SM00346">
    <property type="entry name" value="HTH_ICLR"/>
    <property type="match status" value="1"/>
</dbReference>
<dbReference type="STRING" id="560819.SAMN05428998_12158"/>
<dbReference type="PANTHER" id="PTHR30136:SF35">
    <property type="entry name" value="HTH-TYPE TRANSCRIPTIONAL REGULATOR RV1719"/>
    <property type="match status" value="1"/>
</dbReference>
<dbReference type="SUPFAM" id="SSF55781">
    <property type="entry name" value="GAF domain-like"/>
    <property type="match status" value="1"/>
</dbReference>
<feature type="domain" description="IclR-ED" evidence="6">
    <location>
        <begin position="94"/>
        <end position="278"/>
    </location>
</feature>
<dbReference type="Pfam" id="PF01614">
    <property type="entry name" value="IclR_C"/>
    <property type="match status" value="1"/>
</dbReference>
<dbReference type="SUPFAM" id="SSF46785">
    <property type="entry name" value="Winged helix' DNA-binding domain"/>
    <property type="match status" value="1"/>
</dbReference>
<feature type="region of interest" description="Disordered" evidence="4">
    <location>
        <begin position="1"/>
        <end position="22"/>
    </location>
</feature>
<dbReference type="Gene3D" id="3.30.450.40">
    <property type="match status" value="1"/>
</dbReference>
<evidence type="ECO:0000256" key="2">
    <source>
        <dbReference type="ARBA" id="ARBA00023125"/>
    </source>
</evidence>
<gene>
    <name evidence="7" type="ORF">SAMN05428998_12158</name>
</gene>
<keyword evidence="8" id="KW-1185">Reference proteome</keyword>
<dbReference type="InterPro" id="IPR036390">
    <property type="entry name" value="WH_DNA-bd_sf"/>
</dbReference>
<dbReference type="GO" id="GO:0003677">
    <property type="term" value="F:DNA binding"/>
    <property type="evidence" value="ECO:0007669"/>
    <property type="project" value="UniProtKB-KW"/>
</dbReference>
<dbReference type="InterPro" id="IPR036388">
    <property type="entry name" value="WH-like_DNA-bd_sf"/>
</dbReference>
<dbReference type="InterPro" id="IPR014757">
    <property type="entry name" value="Tscrpt_reg_IclR_C"/>
</dbReference>
<organism evidence="7 8">
    <name type="scientific">Tistlia consotensis USBA 355</name>
    <dbReference type="NCBI Taxonomy" id="560819"/>
    <lineage>
        <taxon>Bacteria</taxon>
        <taxon>Pseudomonadati</taxon>
        <taxon>Pseudomonadota</taxon>
        <taxon>Alphaproteobacteria</taxon>
        <taxon>Rhodospirillales</taxon>
        <taxon>Rhodovibrionaceae</taxon>
        <taxon>Tistlia</taxon>
    </lineage>
</organism>
<sequence length="280" mass="30281">MARTGSGEADGKRGGKTAAGGRARSGDPLMVLSVEKAFRVLDAFDAAHPTMSLTQLAAAVGLDKSAAQRFAHTLERLGYLRKDPETKRFELTVKTLDLGAHFMRANWLVERATPYLMHLSKTTEETINLTVPDGAELVFVSRFLSRHVLNTDVVIGSRMPLYCTAPGIALLSRLPRGEALALLERCELKPYTPQTTWRLEDLLAKIELSAARGYATAFEEFYRGDLSVAAAILDAKGRPIGALNIATSSARFQPAEAEERFAPLVVAAALSISQASQPPG</sequence>
<dbReference type="AlphaFoldDB" id="A0A1Y6CD01"/>
<dbReference type="InterPro" id="IPR029016">
    <property type="entry name" value="GAF-like_dom_sf"/>
</dbReference>
<reference evidence="7 8" key="1">
    <citation type="submission" date="2017-04" db="EMBL/GenBank/DDBJ databases">
        <authorList>
            <person name="Afonso C.L."/>
            <person name="Miller P.J."/>
            <person name="Scott M.A."/>
            <person name="Spackman E."/>
            <person name="Goraichik I."/>
            <person name="Dimitrov K.M."/>
            <person name="Suarez D.L."/>
            <person name="Swayne D.E."/>
        </authorList>
    </citation>
    <scope>NUCLEOTIDE SEQUENCE [LARGE SCALE GENOMIC DNA]</scope>
    <source>
        <strain evidence="7 8">USBA 355</strain>
    </source>
</reference>
<dbReference type="InterPro" id="IPR005471">
    <property type="entry name" value="Tscrpt_reg_IclR_N"/>
</dbReference>
<dbReference type="GO" id="GO:0045892">
    <property type="term" value="P:negative regulation of DNA-templated transcription"/>
    <property type="evidence" value="ECO:0007669"/>
    <property type="project" value="TreeGrafter"/>
</dbReference>
<evidence type="ECO:0000259" key="5">
    <source>
        <dbReference type="PROSITE" id="PS51077"/>
    </source>
</evidence>
<dbReference type="PANTHER" id="PTHR30136">
    <property type="entry name" value="HELIX-TURN-HELIX TRANSCRIPTIONAL REGULATOR, ICLR FAMILY"/>
    <property type="match status" value="1"/>
</dbReference>
<evidence type="ECO:0000313" key="7">
    <source>
        <dbReference type="EMBL" id="SMF57070.1"/>
    </source>
</evidence>
<evidence type="ECO:0000259" key="6">
    <source>
        <dbReference type="PROSITE" id="PS51078"/>
    </source>
</evidence>
<dbReference type="RefSeq" id="WP_085124793.1">
    <property type="nucleotide sequence ID" value="NZ_FWZX01000021.1"/>
</dbReference>
<dbReference type="GO" id="GO:0003700">
    <property type="term" value="F:DNA-binding transcription factor activity"/>
    <property type="evidence" value="ECO:0007669"/>
    <property type="project" value="TreeGrafter"/>
</dbReference>
<keyword evidence="1" id="KW-0805">Transcription regulation</keyword>
<feature type="domain" description="HTH iclR-type" evidence="5">
    <location>
        <begin position="31"/>
        <end position="93"/>
    </location>
</feature>